<keyword evidence="4 7" id="KW-0378">Hydrolase</keyword>
<comment type="cofactor">
    <cofactor evidence="1">
        <name>Zn(2+)</name>
        <dbReference type="ChEBI" id="CHEBI:29105"/>
    </cofactor>
</comment>
<dbReference type="EMBL" id="BROH01000003">
    <property type="protein sequence ID" value="GKY87745.1"/>
    <property type="molecule type" value="Genomic_DNA"/>
</dbReference>
<dbReference type="InterPro" id="IPR001279">
    <property type="entry name" value="Metallo-B-lactamas"/>
</dbReference>
<evidence type="ECO:0000256" key="1">
    <source>
        <dbReference type="ARBA" id="ARBA00001947"/>
    </source>
</evidence>
<sequence length="295" mass="32621">MSDYSIWILEYARVEEQPAEAIYSGYYAQGETFYFPFTFMLLSGGGKNILVDCGIDFSQQKKRDMADGFGVTKTQGPAEVLSAIGFKPEDIDAIILTHAHWDHIGGIEVFPNATTYLQTQEIELWRSLLGEPSSFGPLRAAVDERDIDEAEARVAAGSMILIDGAMDDVFPGITVWPDRWGHSFASQLVLVESQTSAGVDKRIITGDAIYSTHNLTGVPGAEHFIPNTKWAIGGPYAVMKTYQRIMDYVQGDMNKVLIPHDRESWDRFPSGITAAGQHVAEVRLASGDHTRLDKL</sequence>
<comment type="similarity">
    <text evidence="2">Belongs to the metallo-beta-lactamase superfamily.</text>
</comment>
<dbReference type="RefSeq" id="WP_281841721.1">
    <property type="nucleotide sequence ID" value="NZ_BROH01000003.1"/>
</dbReference>
<evidence type="ECO:0000256" key="4">
    <source>
        <dbReference type="ARBA" id="ARBA00022801"/>
    </source>
</evidence>
<reference evidence="7" key="1">
    <citation type="journal article" date="2023" name="Int. J. Syst. Evol. Microbiol.">
        <title>Sinisalibacter aestuarii sp. nov., isolated from estuarine sediment of the Arakawa River.</title>
        <authorList>
            <person name="Arafat S.T."/>
            <person name="Hirano S."/>
            <person name="Sato A."/>
            <person name="Takeuchi K."/>
            <person name="Yasuda T."/>
            <person name="Terahara T."/>
            <person name="Hamada M."/>
            <person name="Kobayashi T."/>
        </authorList>
    </citation>
    <scope>NUCLEOTIDE SEQUENCE</scope>
    <source>
        <strain evidence="7">B-399</strain>
    </source>
</reference>
<evidence type="ECO:0000313" key="8">
    <source>
        <dbReference type="Proteomes" id="UP001144205"/>
    </source>
</evidence>
<dbReference type="PANTHER" id="PTHR42978:SF2">
    <property type="entry name" value="102 KBASES UNSTABLE REGION: FROM 1 TO 119443"/>
    <property type="match status" value="1"/>
</dbReference>
<dbReference type="Gene3D" id="3.60.15.10">
    <property type="entry name" value="Ribonuclease Z/Hydroxyacylglutathione hydrolase-like"/>
    <property type="match status" value="1"/>
</dbReference>
<name>A0ABQ5LTK3_9RHOB</name>
<evidence type="ECO:0000256" key="5">
    <source>
        <dbReference type="ARBA" id="ARBA00022833"/>
    </source>
</evidence>
<keyword evidence="3" id="KW-0479">Metal-binding</keyword>
<dbReference type="Proteomes" id="UP001144205">
    <property type="component" value="Unassembled WGS sequence"/>
</dbReference>
<feature type="domain" description="Metallo-beta-lactamase" evidence="6">
    <location>
        <begin position="35"/>
        <end position="213"/>
    </location>
</feature>
<dbReference type="InterPro" id="IPR036866">
    <property type="entry name" value="RibonucZ/Hydroxyglut_hydro"/>
</dbReference>
<comment type="caution">
    <text evidence="7">The sequence shown here is derived from an EMBL/GenBank/DDBJ whole genome shotgun (WGS) entry which is preliminary data.</text>
</comment>
<protein>
    <submittedName>
        <fullName evidence="7">Hydrolase glyoxylase</fullName>
    </submittedName>
</protein>
<evidence type="ECO:0000313" key="7">
    <source>
        <dbReference type="EMBL" id="GKY87745.1"/>
    </source>
</evidence>
<proteinExistence type="inferred from homology"/>
<keyword evidence="5" id="KW-0862">Zinc</keyword>
<organism evidence="7 8">
    <name type="scientific">Sinisalibacter aestuarii</name>
    <dbReference type="NCBI Taxonomy" id="2949426"/>
    <lineage>
        <taxon>Bacteria</taxon>
        <taxon>Pseudomonadati</taxon>
        <taxon>Pseudomonadota</taxon>
        <taxon>Alphaproteobacteria</taxon>
        <taxon>Rhodobacterales</taxon>
        <taxon>Roseobacteraceae</taxon>
        <taxon>Sinisalibacter</taxon>
    </lineage>
</organism>
<evidence type="ECO:0000256" key="2">
    <source>
        <dbReference type="ARBA" id="ARBA00007749"/>
    </source>
</evidence>
<dbReference type="Pfam" id="PF00753">
    <property type="entry name" value="Lactamase_B"/>
    <property type="match status" value="1"/>
</dbReference>
<dbReference type="GO" id="GO:0016787">
    <property type="term" value="F:hydrolase activity"/>
    <property type="evidence" value="ECO:0007669"/>
    <property type="project" value="UniProtKB-KW"/>
</dbReference>
<gene>
    <name evidence="7" type="ORF">STA1M1_16140</name>
</gene>
<accession>A0ABQ5LTK3</accession>
<keyword evidence="8" id="KW-1185">Reference proteome</keyword>
<evidence type="ECO:0000259" key="6">
    <source>
        <dbReference type="SMART" id="SM00849"/>
    </source>
</evidence>
<dbReference type="SUPFAM" id="SSF56281">
    <property type="entry name" value="Metallo-hydrolase/oxidoreductase"/>
    <property type="match status" value="1"/>
</dbReference>
<dbReference type="PANTHER" id="PTHR42978">
    <property type="entry name" value="QUORUM-QUENCHING LACTONASE YTNP-RELATED-RELATED"/>
    <property type="match status" value="1"/>
</dbReference>
<dbReference type="InterPro" id="IPR051013">
    <property type="entry name" value="MBL_superfamily_lactonases"/>
</dbReference>
<evidence type="ECO:0000256" key="3">
    <source>
        <dbReference type="ARBA" id="ARBA00022723"/>
    </source>
</evidence>
<dbReference type="SMART" id="SM00849">
    <property type="entry name" value="Lactamase_B"/>
    <property type="match status" value="1"/>
</dbReference>